<dbReference type="GO" id="GO:0071949">
    <property type="term" value="F:FAD binding"/>
    <property type="evidence" value="ECO:0007669"/>
    <property type="project" value="InterPro"/>
</dbReference>
<dbReference type="Gene3D" id="3.30.465.10">
    <property type="match status" value="1"/>
</dbReference>
<evidence type="ECO:0000256" key="13">
    <source>
        <dbReference type="ARBA" id="ARBA00023002"/>
    </source>
</evidence>
<dbReference type="GO" id="GO:0009252">
    <property type="term" value="P:peptidoglycan biosynthetic process"/>
    <property type="evidence" value="ECO:0007669"/>
    <property type="project" value="UniProtKB-UniRule"/>
</dbReference>
<feature type="region of interest" description="Disordered" evidence="18">
    <location>
        <begin position="1"/>
        <end position="21"/>
    </location>
</feature>
<dbReference type="InterPro" id="IPR006094">
    <property type="entry name" value="Oxid_FAD_bind_N"/>
</dbReference>
<evidence type="ECO:0000256" key="17">
    <source>
        <dbReference type="HAMAP-Rule" id="MF_00037"/>
    </source>
</evidence>
<feature type="active site" evidence="17">
    <location>
        <position position="358"/>
    </location>
</feature>
<reference evidence="20 21" key="1">
    <citation type="submission" date="2019-02" db="EMBL/GenBank/DDBJ databases">
        <title>Sequencing the genomes of 1000 actinobacteria strains.</title>
        <authorList>
            <person name="Klenk H.-P."/>
        </authorList>
    </citation>
    <scope>NUCLEOTIDE SEQUENCE [LARGE SCALE GENOMIC DNA]</scope>
    <source>
        <strain evidence="20 21">DSM 45612</strain>
    </source>
</reference>
<sequence>MSDVYAEPTTGADPTDPTDPANLARYTTLRLGGAARRLETATSAEEIVHKVQEAERRDQPVLILAGGSNVVIGDQGFPGTVVLVRSRGLRVVAEDAETVTVRVEAGEPWDELVAATVANGWSGLECLSGIPGSAGATPIQNVGAYGQEVAETITGVQVYDRTDGSVGRIDAADCGFAYRGSIFKYSDRWVVLSVDFRLTRSPLSGPVRYAELARALGVEVGDQVPLADARATVLRLRAGKGMVLDAADPDTWSVGSFFTNPVLEREAYELLRERAADLGEPPSWPGAGDVVKVSAAWLIEKAGFARGHSGPEGVAISSKHTLALTNRGGTASTAALVALAREIRDAVHDRFGVTLHPEPVLISCTI</sequence>
<dbReference type="SUPFAM" id="SSF56194">
    <property type="entry name" value="Uridine diphospho-N-Acetylenolpyruvylglucosamine reductase, MurB, C-terminal domain"/>
    <property type="match status" value="1"/>
</dbReference>
<dbReference type="Gene3D" id="3.30.43.10">
    <property type="entry name" value="Uridine Diphospho-n-acetylenolpyruvylglucosamine Reductase, domain 2"/>
    <property type="match status" value="1"/>
</dbReference>
<dbReference type="GO" id="GO:0071555">
    <property type="term" value="P:cell wall organization"/>
    <property type="evidence" value="ECO:0007669"/>
    <property type="project" value="UniProtKB-KW"/>
</dbReference>
<dbReference type="NCBIfam" id="NF010478">
    <property type="entry name" value="PRK13903.1"/>
    <property type="match status" value="1"/>
</dbReference>
<evidence type="ECO:0000256" key="4">
    <source>
        <dbReference type="ARBA" id="ARBA00004752"/>
    </source>
</evidence>
<dbReference type="NCBIfam" id="NF000755">
    <property type="entry name" value="PRK00046.1"/>
    <property type="match status" value="1"/>
</dbReference>
<keyword evidence="15 17" id="KW-0961">Cell wall biogenesis/degradation</keyword>
<accession>A0A4Q8B311</accession>
<evidence type="ECO:0000313" key="20">
    <source>
        <dbReference type="EMBL" id="RZU71874.1"/>
    </source>
</evidence>
<feature type="active site" description="Proton donor" evidence="17">
    <location>
        <position position="256"/>
    </location>
</feature>
<dbReference type="InterPro" id="IPR036318">
    <property type="entry name" value="FAD-bd_PCMH-like_sf"/>
</dbReference>
<keyword evidence="6 17" id="KW-0963">Cytoplasm</keyword>
<dbReference type="GO" id="GO:0051301">
    <property type="term" value="P:cell division"/>
    <property type="evidence" value="ECO:0007669"/>
    <property type="project" value="UniProtKB-KW"/>
</dbReference>
<dbReference type="InterPro" id="IPR016166">
    <property type="entry name" value="FAD-bd_PCMH"/>
</dbReference>
<keyword evidence="21" id="KW-1185">Reference proteome</keyword>
<dbReference type="PANTHER" id="PTHR21071:SF4">
    <property type="entry name" value="UDP-N-ACETYLENOLPYRUVOYLGLUCOSAMINE REDUCTASE"/>
    <property type="match status" value="1"/>
</dbReference>
<evidence type="ECO:0000256" key="18">
    <source>
        <dbReference type="SAM" id="MobiDB-lite"/>
    </source>
</evidence>
<proteinExistence type="inferred from homology"/>
<keyword evidence="10 17" id="KW-0521">NADP</keyword>
<evidence type="ECO:0000256" key="8">
    <source>
        <dbReference type="ARBA" id="ARBA00022630"/>
    </source>
</evidence>
<dbReference type="OrthoDB" id="9804753at2"/>
<dbReference type="GO" id="GO:0008360">
    <property type="term" value="P:regulation of cell shape"/>
    <property type="evidence" value="ECO:0007669"/>
    <property type="project" value="UniProtKB-KW"/>
</dbReference>
<dbReference type="Pfam" id="PF02873">
    <property type="entry name" value="MurB_C"/>
    <property type="match status" value="1"/>
</dbReference>
<keyword evidence="13 17" id="KW-0560">Oxidoreductase</keyword>
<keyword evidence="11 17" id="KW-0133">Cell shape</keyword>
<comment type="catalytic activity">
    <reaction evidence="16 17">
        <text>UDP-N-acetyl-alpha-D-muramate + NADP(+) = UDP-N-acetyl-3-O-(1-carboxyvinyl)-alpha-D-glucosamine + NADPH + H(+)</text>
        <dbReference type="Rhea" id="RHEA:12248"/>
        <dbReference type="ChEBI" id="CHEBI:15378"/>
        <dbReference type="ChEBI" id="CHEBI:57783"/>
        <dbReference type="ChEBI" id="CHEBI:58349"/>
        <dbReference type="ChEBI" id="CHEBI:68483"/>
        <dbReference type="ChEBI" id="CHEBI:70757"/>
        <dbReference type="EC" id="1.3.1.98"/>
    </reaction>
</comment>
<dbReference type="GO" id="GO:0005829">
    <property type="term" value="C:cytosol"/>
    <property type="evidence" value="ECO:0007669"/>
    <property type="project" value="TreeGrafter"/>
</dbReference>
<comment type="subcellular location">
    <subcellularLocation>
        <location evidence="3 17">Cytoplasm</location>
    </subcellularLocation>
</comment>
<dbReference type="UniPathway" id="UPA00219"/>
<gene>
    <name evidence="17" type="primary">murB</name>
    <name evidence="20" type="ORF">EV384_0208</name>
</gene>
<evidence type="ECO:0000256" key="16">
    <source>
        <dbReference type="ARBA" id="ARBA00048914"/>
    </source>
</evidence>
<evidence type="ECO:0000256" key="11">
    <source>
        <dbReference type="ARBA" id="ARBA00022960"/>
    </source>
</evidence>
<evidence type="ECO:0000256" key="1">
    <source>
        <dbReference type="ARBA" id="ARBA00001974"/>
    </source>
</evidence>
<keyword evidence="8 17" id="KW-0285">Flavoprotein</keyword>
<dbReference type="InterPro" id="IPR036635">
    <property type="entry name" value="MurB_C_sf"/>
</dbReference>
<evidence type="ECO:0000256" key="12">
    <source>
        <dbReference type="ARBA" id="ARBA00022984"/>
    </source>
</evidence>
<dbReference type="PANTHER" id="PTHR21071">
    <property type="entry name" value="UDP-N-ACETYLENOLPYRUVOYLGLUCOSAMINE REDUCTASE"/>
    <property type="match status" value="1"/>
</dbReference>
<keyword evidence="7 17" id="KW-0132">Cell division</keyword>
<dbReference type="Gene3D" id="3.90.78.10">
    <property type="entry name" value="UDP-N-acetylenolpyruvoylglucosamine reductase, C-terminal domain"/>
    <property type="match status" value="1"/>
</dbReference>
<dbReference type="Proteomes" id="UP000294114">
    <property type="component" value="Unassembled WGS sequence"/>
</dbReference>
<keyword evidence="14 17" id="KW-0131">Cell cycle</keyword>
<evidence type="ECO:0000256" key="14">
    <source>
        <dbReference type="ARBA" id="ARBA00023306"/>
    </source>
</evidence>
<dbReference type="EC" id="1.3.1.98" evidence="17"/>
<evidence type="ECO:0000256" key="9">
    <source>
        <dbReference type="ARBA" id="ARBA00022827"/>
    </source>
</evidence>
<evidence type="ECO:0000256" key="3">
    <source>
        <dbReference type="ARBA" id="ARBA00004496"/>
    </source>
</evidence>
<dbReference type="SUPFAM" id="SSF56176">
    <property type="entry name" value="FAD-binding/transporter-associated domain-like"/>
    <property type="match status" value="1"/>
</dbReference>
<dbReference type="PROSITE" id="PS51387">
    <property type="entry name" value="FAD_PCMH"/>
    <property type="match status" value="1"/>
</dbReference>
<evidence type="ECO:0000256" key="6">
    <source>
        <dbReference type="ARBA" id="ARBA00022490"/>
    </source>
</evidence>
<dbReference type="InterPro" id="IPR011601">
    <property type="entry name" value="MurB_C"/>
</dbReference>
<dbReference type="EMBL" id="SHLD01000001">
    <property type="protein sequence ID" value="RZU71874.1"/>
    <property type="molecule type" value="Genomic_DNA"/>
</dbReference>
<organism evidence="20 21">
    <name type="scientific">Micromonospora kangleipakensis</name>
    <dbReference type="NCBI Taxonomy" id="1077942"/>
    <lineage>
        <taxon>Bacteria</taxon>
        <taxon>Bacillati</taxon>
        <taxon>Actinomycetota</taxon>
        <taxon>Actinomycetes</taxon>
        <taxon>Micromonosporales</taxon>
        <taxon>Micromonosporaceae</taxon>
        <taxon>Micromonospora</taxon>
    </lineage>
</organism>
<feature type="active site" evidence="17">
    <location>
        <position position="179"/>
    </location>
</feature>
<dbReference type="AlphaFoldDB" id="A0A4Q8B311"/>
<comment type="pathway">
    <text evidence="4 17">Cell wall biogenesis; peptidoglycan biosynthesis.</text>
</comment>
<protein>
    <recommendedName>
        <fullName evidence="17">UDP-N-acetylenolpyruvoylglucosamine reductase</fullName>
        <ecNumber evidence="17">1.3.1.98</ecNumber>
    </recommendedName>
    <alternativeName>
        <fullName evidence="17">UDP-N-acetylmuramate dehydrogenase</fullName>
    </alternativeName>
</protein>
<evidence type="ECO:0000256" key="5">
    <source>
        <dbReference type="ARBA" id="ARBA00010485"/>
    </source>
</evidence>
<evidence type="ECO:0000259" key="19">
    <source>
        <dbReference type="PROSITE" id="PS51387"/>
    </source>
</evidence>
<dbReference type="InterPro" id="IPR016169">
    <property type="entry name" value="FAD-bd_PCMH_sub2"/>
</dbReference>
<dbReference type="InterPro" id="IPR016167">
    <property type="entry name" value="FAD-bd_PCMH_sub1"/>
</dbReference>
<evidence type="ECO:0000256" key="7">
    <source>
        <dbReference type="ARBA" id="ARBA00022618"/>
    </source>
</evidence>
<keyword evidence="12 17" id="KW-0573">Peptidoglycan synthesis</keyword>
<comment type="similarity">
    <text evidence="5 17">Belongs to the MurB family.</text>
</comment>
<name>A0A4Q8B311_9ACTN</name>
<dbReference type="GO" id="GO:0008762">
    <property type="term" value="F:UDP-N-acetylmuramate dehydrogenase activity"/>
    <property type="evidence" value="ECO:0007669"/>
    <property type="project" value="UniProtKB-UniRule"/>
</dbReference>
<comment type="function">
    <text evidence="2 17">Cell wall formation.</text>
</comment>
<dbReference type="RefSeq" id="WP_130329223.1">
    <property type="nucleotide sequence ID" value="NZ_SHLD01000001.1"/>
</dbReference>
<evidence type="ECO:0000256" key="15">
    <source>
        <dbReference type="ARBA" id="ARBA00023316"/>
    </source>
</evidence>
<dbReference type="InterPro" id="IPR003170">
    <property type="entry name" value="MurB"/>
</dbReference>
<evidence type="ECO:0000256" key="10">
    <source>
        <dbReference type="ARBA" id="ARBA00022857"/>
    </source>
</evidence>
<evidence type="ECO:0000313" key="21">
    <source>
        <dbReference type="Proteomes" id="UP000294114"/>
    </source>
</evidence>
<dbReference type="HAMAP" id="MF_00037">
    <property type="entry name" value="MurB"/>
    <property type="match status" value="1"/>
</dbReference>
<dbReference type="Pfam" id="PF01565">
    <property type="entry name" value="FAD_binding_4"/>
    <property type="match status" value="1"/>
</dbReference>
<feature type="domain" description="FAD-binding PCMH-type" evidence="19">
    <location>
        <begin position="30"/>
        <end position="201"/>
    </location>
</feature>
<evidence type="ECO:0000256" key="2">
    <source>
        <dbReference type="ARBA" id="ARBA00003921"/>
    </source>
</evidence>
<comment type="cofactor">
    <cofactor evidence="1 17">
        <name>FAD</name>
        <dbReference type="ChEBI" id="CHEBI:57692"/>
    </cofactor>
</comment>
<keyword evidence="9 17" id="KW-0274">FAD</keyword>
<comment type="caution">
    <text evidence="20">The sequence shown here is derived from an EMBL/GenBank/DDBJ whole genome shotgun (WGS) entry which is preliminary data.</text>
</comment>